<dbReference type="Proteomes" id="UP000017836">
    <property type="component" value="Unassembled WGS sequence"/>
</dbReference>
<protein>
    <submittedName>
        <fullName evidence="1">Uncharacterized protein</fullName>
    </submittedName>
</protein>
<proteinExistence type="predicted"/>
<dbReference type="Gramene" id="ERN13137">
    <property type="protein sequence ID" value="ERN13137"/>
    <property type="gene ID" value="AMTR_s00040p00186130"/>
</dbReference>
<organism evidence="1 2">
    <name type="scientific">Amborella trichopoda</name>
    <dbReference type="NCBI Taxonomy" id="13333"/>
    <lineage>
        <taxon>Eukaryota</taxon>
        <taxon>Viridiplantae</taxon>
        <taxon>Streptophyta</taxon>
        <taxon>Embryophyta</taxon>
        <taxon>Tracheophyta</taxon>
        <taxon>Spermatophyta</taxon>
        <taxon>Magnoliopsida</taxon>
        <taxon>Amborellales</taxon>
        <taxon>Amborellaceae</taxon>
        <taxon>Amborella</taxon>
    </lineage>
</organism>
<dbReference type="EMBL" id="KI392591">
    <property type="protein sequence ID" value="ERN13137.1"/>
    <property type="molecule type" value="Genomic_DNA"/>
</dbReference>
<reference evidence="2" key="1">
    <citation type="journal article" date="2013" name="Science">
        <title>The Amborella genome and the evolution of flowering plants.</title>
        <authorList>
            <consortium name="Amborella Genome Project"/>
        </authorList>
    </citation>
    <scope>NUCLEOTIDE SEQUENCE [LARGE SCALE GENOMIC DNA]</scope>
</reference>
<gene>
    <name evidence="1" type="ORF">AMTR_s00040p00186130</name>
</gene>
<accession>W1PSZ0</accession>
<evidence type="ECO:0000313" key="1">
    <source>
        <dbReference type="EMBL" id="ERN13137.1"/>
    </source>
</evidence>
<keyword evidence="2" id="KW-1185">Reference proteome</keyword>
<dbReference type="HOGENOM" id="CLU_1637685_0_0_1"/>
<name>W1PSZ0_AMBTC</name>
<evidence type="ECO:0000313" key="2">
    <source>
        <dbReference type="Proteomes" id="UP000017836"/>
    </source>
</evidence>
<sequence>MKQDQNCFATVVTLAPPDNEWDRQLLVDSWKSALTFCRPHANIIQCHPLSWMEDILGCNINLEKTYACAFGASLSINCSLLVSGELWKMMSIAFHCSLAFACLPMSVSFQGVLRSAGFVARKHISPYFGVWIVFFVERARDVNVYQINKVGSFGSRKVKEFR</sequence>
<dbReference type="AlphaFoldDB" id="W1PSZ0"/>